<feature type="domain" description="C2H2-type" evidence="13">
    <location>
        <begin position="462"/>
        <end position="489"/>
    </location>
</feature>
<feature type="domain" description="C2H2-type" evidence="13">
    <location>
        <begin position="518"/>
        <end position="545"/>
    </location>
</feature>
<dbReference type="EMBL" id="AGCU01106501">
    <property type="status" value="NOT_ANNOTATED_CDS"/>
    <property type="molecule type" value="Genomic_DNA"/>
</dbReference>
<reference evidence="16" key="2">
    <citation type="journal article" date="2013" name="Nat. Genet.">
        <title>The draft genomes of soft-shell turtle and green sea turtle yield insights into the development and evolution of the turtle-specific body plan.</title>
        <authorList>
            <person name="Wang Z."/>
            <person name="Pascual-Anaya J."/>
            <person name="Zadissa A."/>
            <person name="Li W."/>
            <person name="Niimura Y."/>
            <person name="Huang Z."/>
            <person name="Li C."/>
            <person name="White S."/>
            <person name="Xiong Z."/>
            <person name="Fang D."/>
            <person name="Wang B."/>
            <person name="Ming Y."/>
            <person name="Chen Y."/>
            <person name="Zheng Y."/>
            <person name="Kuraku S."/>
            <person name="Pignatelli M."/>
            <person name="Herrero J."/>
            <person name="Beal K."/>
            <person name="Nozawa M."/>
            <person name="Li Q."/>
            <person name="Wang J."/>
            <person name="Zhang H."/>
            <person name="Yu L."/>
            <person name="Shigenobu S."/>
            <person name="Wang J."/>
            <person name="Liu J."/>
            <person name="Flicek P."/>
            <person name="Searle S."/>
            <person name="Wang J."/>
            <person name="Kuratani S."/>
            <person name="Yin Y."/>
            <person name="Aken B."/>
            <person name="Zhang G."/>
            <person name="Irie N."/>
        </authorList>
    </citation>
    <scope>NUCLEOTIDE SEQUENCE [LARGE SCALE GENOMIC DNA]</scope>
    <source>
        <strain evidence="16">Daiwa-1</strain>
    </source>
</reference>
<dbReference type="GeneTree" id="ENSGT01150000286941"/>
<dbReference type="Pfam" id="PF00096">
    <property type="entry name" value="zf-C2H2"/>
    <property type="match status" value="10"/>
</dbReference>
<evidence type="ECO:0000256" key="12">
    <source>
        <dbReference type="SAM" id="MobiDB-lite"/>
    </source>
</evidence>
<feature type="domain" description="C2H2-type" evidence="13">
    <location>
        <begin position="546"/>
        <end position="573"/>
    </location>
</feature>
<dbReference type="PROSITE" id="PS50805">
    <property type="entry name" value="KRAB"/>
    <property type="match status" value="1"/>
</dbReference>
<dbReference type="eggNOG" id="KOG1721">
    <property type="taxonomic scope" value="Eukaryota"/>
</dbReference>
<evidence type="ECO:0000313" key="16">
    <source>
        <dbReference type="Proteomes" id="UP000007267"/>
    </source>
</evidence>
<evidence type="ECO:0000256" key="6">
    <source>
        <dbReference type="ARBA" id="ARBA00022833"/>
    </source>
</evidence>
<evidence type="ECO:0000256" key="1">
    <source>
        <dbReference type="ARBA" id="ARBA00004123"/>
    </source>
</evidence>
<dbReference type="Proteomes" id="UP000007267">
    <property type="component" value="Unassembled WGS sequence"/>
</dbReference>
<name>K7G362_PELSI</name>
<dbReference type="InterPro" id="IPR013087">
    <property type="entry name" value="Znf_C2H2_type"/>
</dbReference>
<reference evidence="15" key="4">
    <citation type="submission" date="2025-09" db="UniProtKB">
        <authorList>
            <consortium name="Ensembl"/>
        </authorList>
    </citation>
    <scope>IDENTIFICATION</scope>
</reference>
<dbReference type="PANTHER" id="PTHR16515:SF57">
    <property type="entry name" value="ZINC FINGER PROTEIN 154-LIKE"/>
    <property type="match status" value="1"/>
</dbReference>
<dbReference type="InterPro" id="IPR036051">
    <property type="entry name" value="KRAB_dom_sf"/>
</dbReference>
<dbReference type="InterPro" id="IPR050331">
    <property type="entry name" value="Zinc_finger"/>
</dbReference>
<dbReference type="Pfam" id="PF01352">
    <property type="entry name" value="KRAB"/>
    <property type="match status" value="1"/>
</dbReference>
<evidence type="ECO:0000256" key="9">
    <source>
        <dbReference type="ARBA" id="ARBA00023163"/>
    </source>
</evidence>
<feature type="domain" description="KRAB" evidence="14">
    <location>
        <begin position="162"/>
        <end position="233"/>
    </location>
</feature>
<dbReference type="PANTHER" id="PTHR16515">
    <property type="entry name" value="PR DOMAIN ZINC FINGER PROTEIN"/>
    <property type="match status" value="1"/>
</dbReference>
<accession>K7G362</accession>
<feature type="compositionally biased region" description="Polar residues" evidence="12">
    <location>
        <begin position="283"/>
        <end position="295"/>
    </location>
</feature>
<dbReference type="GO" id="GO:0005634">
    <property type="term" value="C:nucleus"/>
    <property type="evidence" value="ECO:0007669"/>
    <property type="project" value="UniProtKB-SubCell"/>
</dbReference>
<dbReference type="InterPro" id="IPR036236">
    <property type="entry name" value="Znf_C2H2_sf"/>
</dbReference>
<dbReference type="SUPFAM" id="SSF109640">
    <property type="entry name" value="KRAB domain (Kruppel-associated box)"/>
    <property type="match status" value="1"/>
</dbReference>
<keyword evidence="6" id="KW-0862">Zinc</keyword>
<keyword evidence="16" id="KW-1185">Reference proteome</keyword>
<dbReference type="Gene3D" id="6.10.140.140">
    <property type="match status" value="1"/>
</dbReference>
<dbReference type="FunFam" id="3.30.160.60:FF:000188">
    <property type="entry name" value="Zinc finger protein 787"/>
    <property type="match status" value="1"/>
</dbReference>
<evidence type="ECO:0000256" key="3">
    <source>
        <dbReference type="ARBA" id="ARBA00022723"/>
    </source>
</evidence>
<dbReference type="CDD" id="cd07765">
    <property type="entry name" value="KRAB_A-box"/>
    <property type="match status" value="1"/>
</dbReference>
<evidence type="ECO:0000256" key="10">
    <source>
        <dbReference type="ARBA" id="ARBA00023242"/>
    </source>
</evidence>
<feature type="domain" description="C2H2-type" evidence="13">
    <location>
        <begin position="378"/>
        <end position="405"/>
    </location>
</feature>
<dbReference type="FunFam" id="3.30.160.60:FF:002343">
    <property type="entry name" value="Zinc finger protein 33A"/>
    <property type="match status" value="1"/>
</dbReference>
<dbReference type="PROSITE" id="PS50157">
    <property type="entry name" value="ZINC_FINGER_C2H2_2"/>
    <property type="match status" value="11"/>
</dbReference>
<sequence>MIVAEFQQLQQFLEEQERLLLAQLEKLDEEIGRFQTDTVRKLSVQISCLSEGIGELEGTCQKPTSEFLQDIRSTLSRGDMGQFQLPEISPDLEEQLSSFSQKTIALSETLREFKDALHSALERARRKSLGAFRQGCRTPMSVSASAPGLQSQGQEMAVEEPVSFEEVAVYFSEEEWALLDPDQRAFYEDVMQENYEAVNWLRFPASQTDVISWVEREGELQVPYPQSCEEGESISNTQTGDGMLTEKHEKSLLQEEREEVDPCEMLLGRSEGHVFQLREGESCESQHTLEKQQGNHPGVGQGNSSHRSRREKRNTETVQQEIPHQLSPCTCRDCETLVEHQRAHTGEKPFKCSDSGKSFSEHSHFTNHLKIQPRETPHKCSDCGKSFSSSSHLVTHRRSHTGEKPFSCSDCGKRFSRSSDLVTHRRTHTGEKPFNCSDCGKNFSRSSDLVTHRRTHTGEKPFNCSDCGKNFSRSSDLVRHRMSHTGEKPFSCSDCGRSFRRSSHLVIHRMTHTGEKPFNCSDCGKNFSRSSDLVRHRMSHTGEKPFSCSDCGRSFRRSSHLVIHRMTHTGEKPFNCSDCGKNFSRSSDLVRHRMSHTGEKPFSCSDCGRSFRRSSHLVIHRMTHTGEKPFNCSDCGKNFSRSSDLVRHRMSQWCSVLYKLIGLW</sequence>
<keyword evidence="7" id="KW-0805">Transcription regulation</keyword>
<feature type="domain" description="C2H2-type" evidence="13">
    <location>
        <begin position="630"/>
        <end position="652"/>
    </location>
</feature>
<protein>
    <submittedName>
        <fullName evidence="15">Uncharacterized protein</fullName>
    </submittedName>
</protein>
<evidence type="ECO:0000256" key="8">
    <source>
        <dbReference type="ARBA" id="ARBA00023125"/>
    </source>
</evidence>
<feature type="region of interest" description="Disordered" evidence="12">
    <location>
        <begin position="281"/>
        <end position="322"/>
    </location>
</feature>
<evidence type="ECO:0000313" key="15">
    <source>
        <dbReference type="Ensembl" id="ENSPSIP00000014723.1"/>
    </source>
</evidence>
<keyword evidence="3" id="KW-0479">Metal-binding</keyword>
<evidence type="ECO:0000256" key="2">
    <source>
        <dbReference type="ARBA" id="ARBA00006991"/>
    </source>
</evidence>
<dbReference type="GO" id="GO:0008270">
    <property type="term" value="F:zinc ion binding"/>
    <property type="evidence" value="ECO:0007669"/>
    <property type="project" value="UniProtKB-KW"/>
</dbReference>
<evidence type="ECO:0000259" key="13">
    <source>
        <dbReference type="PROSITE" id="PS50157"/>
    </source>
</evidence>
<feature type="domain" description="C2H2-type" evidence="13">
    <location>
        <begin position="574"/>
        <end position="601"/>
    </location>
</feature>
<dbReference type="GO" id="GO:0006355">
    <property type="term" value="P:regulation of DNA-templated transcription"/>
    <property type="evidence" value="ECO:0007669"/>
    <property type="project" value="InterPro"/>
</dbReference>
<evidence type="ECO:0000256" key="11">
    <source>
        <dbReference type="PROSITE-ProRule" id="PRU00042"/>
    </source>
</evidence>
<dbReference type="FunFam" id="3.30.160.60:FF:000785">
    <property type="entry name" value="zinc finger protein 648"/>
    <property type="match status" value="1"/>
</dbReference>
<evidence type="ECO:0000256" key="7">
    <source>
        <dbReference type="ARBA" id="ARBA00023015"/>
    </source>
</evidence>
<dbReference type="Gene3D" id="3.30.160.60">
    <property type="entry name" value="Classic Zinc Finger"/>
    <property type="match status" value="11"/>
</dbReference>
<dbReference type="EMBL" id="AGCU01106500">
    <property type="status" value="NOT_ANNOTATED_CDS"/>
    <property type="molecule type" value="Genomic_DNA"/>
</dbReference>
<feature type="domain" description="C2H2-type" evidence="13">
    <location>
        <begin position="602"/>
        <end position="629"/>
    </location>
</feature>
<feature type="domain" description="C2H2-type" evidence="13">
    <location>
        <begin position="350"/>
        <end position="377"/>
    </location>
</feature>
<comment type="similarity">
    <text evidence="2">Belongs to the krueppel C2H2-type zinc-finger protein family.</text>
</comment>
<dbReference type="PROSITE" id="PS00028">
    <property type="entry name" value="ZINC_FINGER_C2H2_1"/>
    <property type="match status" value="9"/>
</dbReference>
<dbReference type="SMART" id="SM00355">
    <property type="entry name" value="ZnF_C2H2"/>
    <property type="match status" value="10"/>
</dbReference>
<evidence type="ECO:0000259" key="14">
    <source>
        <dbReference type="PROSITE" id="PS50805"/>
    </source>
</evidence>
<keyword evidence="5 11" id="KW-0863">Zinc-finger</keyword>
<dbReference type="SUPFAM" id="SSF57667">
    <property type="entry name" value="beta-beta-alpha zinc fingers"/>
    <property type="match status" value="6"/>
</dbReference>
<dbReference type="FunFam" id="3.30.160.60:FF:001158">
    <property type="entry name" value="zinc finger protein 22"/>
    <property type="match status" value="2"/>
</dbReference>
<reference evidence="15" key="3">
    <citation type="submission" date="2025-08" db="UniProtKB">
        <authorList>
            <consortium name="Ensembl"/>
        </authorList>
    </citation>
    <scope>IDENTIFICATION</scope>
</reference>
<keyword evidence="10" id="KW-0539">Nucleus</keyword>
<proteinExistence type="inferred from homology"/>
<feature type="region of interest" description="Disordered" evidence="12">
    <location>
        <begin position="225"/>
        <end position="244"/>
    </location>
</feature>
<dbReference type="GO" id="GO:0003677">
    <property type="term" value="F:DNA binding"/>
    <property type="evidence" value="ECO:0007669"/>
    <property type="project" value="UniProtKB-KW"/>
</dbReference>
<keyword evidence="8" id="KW-0238">DNA-binding</keyword>
<dbReference type="OMA" id="VRHRMSH"/>
<dbReference type="HOGENOM" id="CLU_002678_0_15_1"/>
<feature type="domain" description="C2H2-type" evidence="13">
    <location>
        <begin position="434"/>
        <end position="461"/>
    </location>
</feature>
<dbReference type="Ensembl" id="ENSPSIT00000014793.1">
    <property type="protein sequence ID" value="ENSPSIP00000014723.1"/>
    <property type="gene ID" value="ENSPSIG00000013192.1"/>
</dbReference>
<dbReference type="FunFam" id="3.30.160.60:FF:002063">
    <property type="entry name" value="RB associated KRAB zinc finger"/>
    <property type="match status" value="6"/>
</dbReference>
<organism evidence="15 16">
    <name type="scientific">Pelodiscus sinensis</name>
    <name type="common">Chinese softshell turtle</name>
    <name type="synonym">Trionyx sinensis</name>
    <dbReference type="NCBI Taxonomy" id="13735"/>
    <lineage>
        <taxon>Eukaryota</taxon>
        <taxon>Metazoa</taxon>
        <taxon>Chordata</taxon>
        <taxon>Craniata</taxon>
        <taxon>Vertebrata</taxon>
        <taxon>Euteleostomi</taxon>
        <taxon>Archelosauria</taxon>
        <taxon>Testudinata</taxon>
        <taxon>Testudines</taxon>
        <taxon>Cryptodira</taxon>
        <taxon>Trionychia</taxon>
        <taxon>Trionychidae</taxon>
        <taxon>Pelodiscus</taxon>
    </lineage>
</organism>
<feature type="domain" description="C2H2-type" evidence="13">
    <location>
        <begin position="490"/>
        <end position="517"/>
    </location>
</feature>
<reference evidence="16" key="1">
    <citation type="submission" date="2011-10" db="EMBL/GenBank/DDBJ databases">
        <authorList>
            <consortium name="Soft-shell Turtle Genome Consortium"/>
        </authorList>
    </citation>
    <scope>NUCLEOTIDE SEQUENCE [LARGE SCALE GENOMIC DNA]</scope>
    <source>
        <strain evidence="16">Daiwa-1</strain>
    </source>
</reference>
<feature type="domain" description="C2H2-type" evidence="13">
    <location>
        <begin position="406"/>
        <end position="433"/>
    </location>
</feature>
<keyword evidence="9" id="KW-0804">Transcription</keyword>
<evidence type="ECO:0000256" key="4">
    <source>
        <dbReference type="ARBA" id="ARBA00022737"/>
    </source>
</evidence>
<keyword evidence="4" id="KW-0677">Repeat</keyword>
<dbReference type="SMART" id="SM00349">
    <property type="entry name" value="KRAB"/>
    <property type="match status" value="1"/>
</dbReference>
<dbReference type="InterPro" id="IPR001909">
    <property type="entry name" value="KRAB"/>
</dbReference>
<comment type="subcellular location">
    <subcellularLocation>
        <location evidence="1">Nucleus</location>
    </subcellularLocation>
</comment>
<dbReference type="AlphaFoldDB" id="K7G362"/>
<evidence type="ECO:0000256" key="5">
    <source>
        <dbReference type="ARBA" id="ARBA00022771"/>
    </source>
</evidence>